<keyword evidence="3" id="KW-1185">Reference proteome</keyword>
<evidence type="ECO:0000256" key="1">
    <source>
        <dbReference type="SAM" id="MobiDB-lite"/>
    </source>
</evidence>
<organism evidence="2 3">
    <name type="scientific">Piscirickettsia salmonis</name>
    <dbReference type="NCBI Taxonomy" id="1238"/>
    <lineage>
        <taxon>Bacteria</taxon>
        <taxon>Pseudomonadati</taxon>
        <taxon>Pseudomonadota</taxon>
        <taxon>Gammaproteobacteria</taxon>
        <taxon>Thiotrichales</taxon>
        <taxon>Piscirickettsiaceae</taxon>
        <taxon>Piscirickettsia</taxon>
    </lineage>
</organism>
<accession>A0A9Q5YHA8</accession>
<evidence type="ECO:0000313" key="3">
    <source>
        <dbReference type="Proteomes" id="UP000422232"/>
    </source>
</evidence>
<sequence>MRITVRRTGDQIHFHFSNNIMADIFLRHFPVEYGPQGRIPIHNANVLSFPCYTARSGDFVINFGSQHRCNHFIDTLRECANLPNLNTFNWFFTSPLRGQEGEFYLIQHFFARENVDLLIADNEPSVAYQPNAITQRRMPDYYRSPRLTTHRNPIPPAHHGAFSTFTSPVNYGATTTAFAPQGTPLSSTQYRAHSRANTHRRPTHTTPTASTNHRPQPQAAHPTVDHHRTVMPPPIHQLPVIPATATSTDQRPQITYRPQLIYPRHQQMRAIRAAPTIAPLDFTIPAMAAPVDLRTTVTIPPRNVFILPRYRAPIAAHEEPAMFAAYNHLLRVLSTLNSDSRIMEFIQRAMTYPDKAIARATVDYCVTQLAHPDPVIRGGIIAQMTIATGDCSTPIYDRLLELYIKMKIDKDEAIPADIFARAMLARAIDRETEALGIAGNKKEATEIKNALLMSICSASAVEAVAATSAAVHGNPLAIDAPYDLIATTANPEYALFLISRKPHICAAFKTWICDADGNFSPEKLDLKVEEERRLLIGELPFANGTYDELMAYCQEKGFLDITRIPIFNGTKDQIISNIRRGAGITEMTDIQQINARLRQFKQAIITGIDRLIASDTEQQAATETAANPQLFFQHTASSTQTDQPQADRAPNGP</sequence>
<dbReference type="AlphaFoldDB" id="A0A9Q5YHA8"/>
<proteinExistence type="predicted"/>
<dbReference type="EMBL" id="CP038908">
    <property type="protein sequence ID" value="QGO05154.1"/>
    <property type="molecule type" value="Genomic_DNA"/>
</dbReference>
<feature type="compositionally biased region" description="Polar residues" evidence="1">
    <location>
        <begin position="633"/>
        <end position="644"/>
    </location>
</feature>
<dbReference type="Proteomes" id="UP000422232">
    <property type="component" value="Chromosome"/>
</dbReference>
<name>A0A9Q5YHA8_PISSA</name>
<evidence type="ECO:0000313" key="2">
    <source>
        <dbReference type="EMBL" id="QGO05154.1"/>
    </source>
</evidence>
<gene>
    <name evidence="2" type="ORF">Psal009_01035</name>
</gene>
<protein>
    <submittedName>
        <fullName evidence="2">Uncharacterized protein</fullName>
    </submittedName>
</protein>
<reference evidence="2 3" key="1">
    <citation type="submission" date="2019-04" db="EMBL/GenBank/DDBJ databases">
        <title>Complete genome sequencing of Piscirickettsia salmonis strain Psal-009.</title>
        <authorList>
            <person name="Schober I."/>
            <person name="Bunk B."/>
            <person name="Sproer C."/>
            <person name="Carril G.P."/>
            <person name="Riedel T."/>
            <person name="Flores-Herrera P.A."/>
            <person name="Nourdin-Galindo G."/>
            <person name="Marshall S.H."/>
            <person name="Overmann J."/>
        </authorList>
    </citation>
    <scope>NUCLEOTIDE SEQUENCE [LARGE SCALE GENOMIC DNA]</scope>
    <source>
        <strain evidence="2 3">Psal-009</strain>
    </source>
</reference>
<feature type="region of interest" description="Disordered" evidence="1">
    <location>
        <begin position="633"/>
        <end position="653"/>
    </location>
</feature>
<feature type="compositionally biased region" description="Low complexity" evidence="1">
    <location>
        <begin position="204"/>
        <end position="214"/>
    </location>
</feature>
<feature type="region of interest" description="Disordered" evidence="1">
    <location>
        <begin position="195"/>
        <end position="224"/>
    </location>
</feature>